<feature type="compositionally biased region" description="Pro residues" evidence="5">
    <location>
        <begin position="1"/>
        <end position="10"/>
    </location>
</feature>
<dbReference type="GO" id="GO:0008270">
    <property type="term" value="F:zinc ion binding"/>
    <property type="evidence" value="ECO:0007669"/>
    <property type="project" value="UniProtKB-KW"/>
</dbReference>
<dbReference type="PROSITE" id="PS01358">
    <property type="entry name" value="ZF_RANBP2_1"/>
    <property type="match status" value="1"/>
</dbReference>
<dbReference type="InterPro" id="IPR036443">
    <property type="entry name" value="Znf_RanBP2_sf"/>
</dbReference>
<keyword evidence="8" id="KW-1185">Reference proteome</keyword>
<dbReference type="SUPFAM" id="SSF47323">
    <property type="entry name" value="Anticodon-binding domain of a subclass of class I aminoacyl-tRNA synthetases"/>
    <property type="match status" value="1"/>
</dbReference>
<protein>
    <recommendedName>
        <fullName evidence="6">RanBP2-type domain-containing protein</fullName>
    </recommendedName>
</protein>
<feature type="domain" description="RanBP2-type" evidence="6">
    <location>
        <begin position="115"/>
        <end position="144"/>
    </location>
</feature>
<dbReference type="EMBL" id="JBGBPQ010000010">
    <property type="protein sequence ID" value="KAL1518925.1"/>
    <property type="molecule type" value="Genomic_DNA"/>
</dbReference>
<dbReference type="PANTHER" id="PTHR12999:SF17">
    <property type="entry name" value="ZINC FINGER RAN-BINDING DOMAIN-CONTAINING PROTEIN 2"/>
    <property type="match status" value="1"/>
</dbReference>
<accession>A0AB34JA40</accession>
<comment type="caution">
    <text evidence="7">The sequence shown here is derived from an EMBL/GenBank/DDBJ whole genome shotgun (WGS) entry which is preliminary data.</text>
</comment>
<evidence type="ECO:0000256" key="4">
    <source>
        <dbReference type="PROSITE-ProRule" id="PRU00322"/>
    </source>
</evidence>
<dbReference type="Proteomes" id="UP001515480">
    <property type="component" value="Unassembled WGS sequence"/>
</dbReference>
<dbReference type="Gene3D" id="1.20.120.1910">
    <property type="entry name" value="Cysteine-tRNA ligase, C-terminal anti-codon recognition domain"/>
    <property type="match status" value="1"/>
</dbReference>
<dbReference type="SUPFAM" id="SSF90209">
    <property type="entry name" value="Ran binding protein zinc finger-like"/>
    <property type="match status" value="1"/>
</dbReference>
<evidence type="ECO:0000313" key="7">
    <source>
        <dbReference type="EMBL" id="KAL1518925.1"/>
    </source>
</evidence>
<dbReference type="InterPro" id="IPR009080">
    <property type="entry name" value="tRNAsynth_Ia_anticodon-bd"/>
</dbReference>
<evidence type="ECO:0000313" key="8">
    <source>
        <dbReference type="Proteomes" id="UP001515480"/>
    </source>
</evidence>
<dbReference type="GO" id="GO:0005524">
    <property type="term" value="F:ATP binding"/>
    <property type="evidence" value="ECO:0007669"/>
    <property type="project" value="InterPro"/>
</dbReference>
<dbReference type="Gene3D" id="4.10.1060.10">
    <property type="entry name" value="Zinc finger, RanBP2-type"/>
    <property type="match status" value="1"/>
</dbReference>
<name>A0AB34JA40_PRYPA</name>
<evidence type="ECO:0000259" key="6">
    <source>
        <dbReference type="PROSITE" id="PS50199"/>
    </source>
</evidence>
<gene>
    <name evidence="7" type="ORF">AB1Y20_003197</name>
</gene>
<keyword evidence="2 4" id="KW-0863">Zinc-finger</keyword>
<evidence type="ECO:0000256" key="5">
    <source>
        <dbReference type="SAM" id="MobiDB-lite"/>
    </source>
</evidence>
<feature type="compositionally biased region" description="Basic and acidic residues" evidence="5">
    <location>
        <begin position="180"/>
        <end position="191"/>
    </location>
</feature>
<feature type="region of interest" description="Disordered" evidence="5">
    <location>
        <begin position="1"/>
        <end position="22"/>
    </location>
</feature>
<dbReference type="AlphaFoldDB" id="A0AB34JA40"/>
<evidence type="ECO:0000256" key="1">
    <source>
        <dbReference type="ARBA" id="ARBA00022723"/>
    </source>
</evidence>
<reference evidence="7 8" key="1">
    <citation type="journal article" date="2024" name="Science">
        <title>Giant polyketide synthase enzymes in the biosynthesis of giant marine polyether toxins.</title>
        <authorList>
            <person name="Fallon T.R."/>
            <person name="Shende V.V."/>
            <person name="Wierzbicki I.H."/>
            <person name="Pendleton A.L."/>
            <person name="Watervoot N.F."/>
            <person name="Auber R.P."/>
            <person name="Gonzalez D.J."/>
            <person name="Wisecaver J.H."/>
            <person name="Moore B.S."/>
        </authorList>
    </citation>
    <scope>NUCLEOTIDE SEQUENCE [LARGE SCALE GENOMIC DNA]</scope>
    <source>
        <strain evidence="7 8">12B1</strain>
    </source>
</reference>
<organism evidence="7 8">
    <name type="scientific">Prymnesium parvum</name>
    <name type="common">Toxic golden alga</name>
    <dbReference type="NCBI Taxonomy" id="97485"/>
    <lineage>
        <taxon>Eukaryota</taxon>
        <taxon>Haptista</taxon>
        <taxon>Haptophyta</taxon>
        <taxon>Prymnesiophyceae</taxon>
        <taxon>Prymnesiales</taxon>
        <taxon>Prymnesiaceae</taxon>
        <taxon>Prymnesium</taxon>
    </lineage>
</organism>
<dbReference type="GO" id="GO:0006418">
    <property type="term" value="P:tRNA aminoacylation for protein translation"/>
    <property type="evidence" value="ECO:0007669"/>
    <property type="project" value="InterPro"/>
</dbReference>
<dbReference type="SMART" id="SM00547">
    <property type="entry name" value="ZnF_RBZ"/>
    <property type="match status" value="1"/>
</dbReference>
<proteinExistence type="predicted"/>
<dbReference type="PROSITE" id="PS50199">
    <property type="entry name" value="ZF_RANBP2_2"/>
    <property type="match status" value="1"/>
</dbReference>
<keyword evidence="1" id="KW-0479">Metal-binding</keyword>
<sequence length="206" mass="22626">MLPSGPPRPAPTAAAPSLDARTESQLDMWVEAKRKRDFHTADRIRSELESRGIKPEVARPHVWEPPGAGRVRGAHGRGEALGLPPLPSTFGAGGFGKGQKRSDDAPKLPPGIDTSVGDWHCVACGNWNWARRKECNQCNAAKDGLVNVKGAASGTKRLGEGGGFKEFDEEEDAKRKRRALEHQREKEERKAEKKKCKFCSRFSCIC</sequence>
<evidence type="ECO:0000256" key="3">
    <source>
        <dbReference type="ARBA" id="ARBA00022833"/>
    </source>
</evidence>
<dbReference type="PANTHER" id="PTHR12999">
    <property type="entry name" value="ZINC FINGER RAN-BINDING DOMAIN-CONTAINING PROTEIN 2 ZRANB2-RELATED"/>
    <property type="match status" value="1"/>
</dbReference>
<evidence type="ECO:0000256" key="2">
    <source>
        <dbReference type="ARBA" id="ARBA00022771"/>
    </source>
</evidence>
<keyword evidence="3" id="KW-0862">Zinc</keyword>
<feature type="region of interest" description="Disordered" evidence="5">
    <location>
        <begin position="160"/>
        <end position="191"/>
    </location>
</feature>
<dbReference type="InterPro" id="IPR001876">
    <property type="entry name" value="Znf_RanBP2"/>
</dbReference>
<dbReference type="GO" id="GO:0004812">
    <property type="term" value="F:aminoacyl-tRNA ligase activity"/>
    <property type="evidence" value="ECO:0007669"/>
    <property type="project" value="InterPro"/>
</dbReference>